<dbReference type="Pfam" id="PF07992">
    <property type="entry name" value="Pyr_redox_2"/>
    <property type="match status" value="1"/>
</dbReference>
<dbReference type="SUPFAM" id="SSF46548">
    <property type="entry name" value="alpha-helical ferredoxin"/>
    <property type="match status" value="1"/>
</dbReference>
<feature type="domain" description="4Fe-4S ferredoxin-type" evidence="1">
    <location>
        <begin position="37"/>
        <end position="70"/>
    </location>
</feature>
<dbReference type="PANTHER" id="PTHR42783">
    <property type="entry name" value="GLUTAMATE SYNTHASE [NADPH] SMALL CHAIN"/>
    <property type="match status" value="1"/>
</dbReference>
<dbReference type="InterPro" id="IPR028261">
    <property type="entry name" value="DPD_II"/>
</dbReference>
<dbReference type="PRINTS" id="PR00469">
    <property type="entry name" value="PNDRDTASEII"/>
</dbReference>
<evidence type="ECO:0000259" key="1">
    <source>
        <dbReference type="PROSITE" id="PS51379"/>
    </source>
</evidence>
<comment type="caution">
    <text evidence="2">The sequence shown here is derived from an EMBL/GenBank/DDBJ whole genome shotgun (WGS) entry which is preliminary data.</text>
</comment>
<dbReference type="EMBL" id="VCHQ01000016">
    <property type="protein sequence ID" value="TLV16780.1"/>
    <property type="molecule type" value="Genomic_DNA"/>
</dbReference>
<dbReference type="GO" id="GO:0016491">
    <property type="term" value="F:oxidoreductase activity"/>
    <property type="evidence" value="ECO:0007669"/>
    <property type="project" value="InterPro"/>
</dbReference>
<evidence type="ECO:0000313" key="3">
    <source>
        <dbReference type="Proteomes" id="UP000307430"/>
    </source>
</evidence>
<dbReference type="GO" id="GO:0051536">
    <property type="term" value="F:iron-sulfur cluster binding"/>
    <property type="evidence" value="ECO:0007669"/>
    <property type="project" value="InterPro"/>
</dbReference>
<dbReference type="Pfam" id="PF14691">
    <property type="entry name" value="Fer4_20"/>
    <property type="match status" value="1"/>
</dbReference>
<dbReference type="RefSeq" id="WP_138361270.1">
    <property type="nucleotide sequence ID" value="NZ_VCHQ01000016.1"/>
</dbReference>
<dbReference type="SUPFAM" id="SSF51971">
    <property type="entry name" value="Nucleotide-binding domain"/>
    <property type="match status" value="1"/>
</dbReference>
<dbReference type="PROSITE" id="PS51379">
    <property type="entry name" value="4FE4S_FER_2"/>
    <property type="match status" value="1"/>
</dbReference>
<dbReference type="InterPro" id="IPR009051">
    <property type="entry name" value="Helical_ferredxn"/>
</dbReference>
<accession>A0A5R9LGU6</accession>
<dbReference type="AlphaFoldDB" id="A0A5R9LGU6"/>
<gene>
    <name evidence="2" type="ORF">FE839_13235</name>
</gene>
<keyword evidence="3" id="KW-1185">Reference proteome</keyword>
<dbReference type="InterPro" id="IPR017896">
    <property type="entry name" value="4Fe4S_Fe-S-bd"/>
</dbReference>
<name>A0A5R9LGU6_9ENTR</name>
<proteinExistence type="predicted"/>
<reference evidence="2 3" key="1">
    <citation type="submission" date="2019-05" db="EMBL/GenBank/DDBJ databases">
        <title>Genome sequence of Klebsiella sp strain TOUT106.</title>
        <authorList>
            <person name="Rahi P."/>
            <person name="Chaudhari D."/>
        </authorList>
    </citation>
    <scope>NUCLEOTIDE SEQUENCE [LARGE SCALE GENOMIC DNA]</scope>
    <source>
        <strain evidence="2 3">TOUT106</strain>
    </source>
</reference>
<sequence length="466" mass="49423">MMSDCSGIDAPGRQAARLAPDAYAREFADCAPPLTASQAVIEAERCYYCFDAPCSRACPADIDVPSFIQRIAQNNNRGAAEVILRANVLGGICSRVCPTETLCEHACVRHARDGRPLNIGLLQRYATDDFFAHPGQPLFIRGPETGKRIAVVGAGPAGLTVAHQLAVAGHSVDLFDARSKAGGLNEYGLARYKVTDGFAAREVAWLLSVGGITLHAGKTLGKEISLAQLQASHDAVFLGLGLASVNQLENTGTEPDGVFEAVDFIADLRQCTDLRQIPVGRKVVVIGGGMTAVDAAVQAKKLGAQDVTLVYRRGEAQMKASEKERQWAQLNGVTVRLWATPLRFEQRNHQLTGVTFSVTREDVQGTATSGETFTLEADMVLKAIGQTFECSPVGQAVQLKQGRIATDENGRTSLAGVWAGGDCCAGGLDLTVDAVRQGKLAARSISLALAINNAANAISFQEHAHG</sequence>
<evidence type="ECO:0000313" key="2">
    <source>
        <dbReference type="EMBL" id="TLV16780.1"/>
    </source>
</evidence>
<organism evidence="2 3">
    <name type="scientific">Klebsiella indica</name>
    <dbReference type="NCBI Taxonomy" id="2582917"/>
    <lineage>
        <taxon>Bacteria</taxon>
        <taxon>Pseudomonadati</taxon>
        <taxon>Pseudomonadota</taxon>
        <taxon>Gammaproteobacteria</taxon>
        <taxon>Enterobacterales</taxon>
        <taxon>Enterobacteriaceae</taxon>
        <taxon>Klebsiella/Raoultella group</taxon>
        <taxon>Klebsiella</taxon>
    </lineage>
</organism>
<dbReference type="Gene3D" id="3.50.50.60">
    <property type="entry name" value="FAD/NAD(P)-binding domain"/>
    <property type="match status" value="3"/>
</dbReference>
<dbReference type="PRINTS" id="PR00368">
    <property type="entry name" value="FADPNR"/>
</dbReference>
<dbReference type="Proteomes" id="UP000307430">
    <property type="component" value="Unassembled WGS sequence"/>
</dbReference>
<dbReference type="PANTHER" id="PTHR42783:SF3">
    <property type="entry name" value="GLUTAMATE SYNTHASE [NADPH] SMALL CHAIN-RELATED"/>
    <property type="match status" value="1"/>
</dbReference>
<dbReference type="InterPro" id="IPR023753">
    <property type="entry name" value="FAD/NAD-binding_dom"/>
</dbReference>
<dbReference type="InterPro" id="IPR036188">
    <property type="entry name" value="FAD/NAD-bd_sf"/>
</dbReference>
<protein>
    <submittedName>
        <fullName evidence="2">NAD(P)-dependent oxidoreductase</fullName>
    </submittedName>
</protein>
<dbReference type="Gene3D" id="1.10.1060.10">
    <property type="entry name" value="Alpha-helical ferredoxin"/>
    <property type="match status" value="1"/>
</dbReference>